<dbReference type="PANTHER" id="PTHR30469">
    <property type="entry name" value="MULTIDRUG RESISTANCE PROTEIN MDTA"/>
    <property type="match status" value="1"/>
</dbReference>
<evidence type="ECO:0000256" key="2">
    <source>
        <dbReference type="SAM" id="Coils"/>
    </source>
</evidence>
<dbReference type="EMBL" id="FRCZ01000002">
    <property type="protein sequence ID" value="SHM97757.1"/>
    <property type="molecule type" value="Genomic_DNA"/>
</dbReference>
<dbReference type="InterPro" id="IPR058627">
    <property type="entry name" value="MdtA-like_C"/>
</dbReference>
<keyword evidence="2" id="KW-0175">Coiled coil</keyword>
<keyword evidence="1" id="KW-0813">Transport</keyword>
<dbReference type="SUPFAM" id="SSF111369">
    <property type="entry name" value="HlyD-like secretion proteins"/>
    <property type="match status" value="1"/>
</dbReference>
<dbReference type="PROSITE" id="PS51257">
    <property type="entry name" value="PROKAR_LIPOPROTEIN"/>
    <property type="match status" value="1"/>
</dbReference>
<name>A0A1M7N2H0_9BACI</name>
<dbReference type="PANTHER" id="PTHR30469:SF33">
    <property type="entry name" value="SLR1207 PROTEIN"/>
    <property type="match status" value="1"/>
</dbReference>
<dbReference type="AlphaFoldDB" id="A0A1M7N2H0"/>
<dbReference type="GO" id="GO:1990281">
    <property type="term" value="C:efflux pump complex"/>
    <property type="evidence" value="ECO:0007669"/>
    <property type="project" value="TreeGrafter"/>
</dbReference>
<dbReference type="Pfam" id="PF25917">
    <property type="entry name" value="BSH_RND"/>
    <property type="match status" value="1"/>
</dbReference>
<evidence type="ECO:0000313" key="5">
    <source>
        <dbReference type="EMBL" id="SHM97757.1"/>
    </source>
</evidence>
<dbReference type="Gene3D" id="2.40.50.100">
    <property type="match status" value="1"/>
</dbReference>
<dbReference type="Pfam" id="PF25967">
    <property type="entry name" value="RND-MFP_C"/>
    <property type="match status" value="1"/>
</dbReference>
<evidence type="ECO:0000259" key="3">
    <source>
        <dbReference type="Pfam" id="PF25917"/>
    </source>
</evidence>
<feature type="domain" description="Multidrug resistance protein MdtA-like barrel-sandwich hybrid" evidence="3">
    <location>
        <begin position="82"/>
        <end position="181"/>
    </location>
</feature>
<dbReference type="Proteomes" id="UP000184184">
    <property type="component" value="Unassembled WGS sequence"/>
</dbReference>
<gene>
    <name evidence="5" type="ORF">SAMN05216179_1492</name>
</gene>
<dbReference type="Gene3D" id="2.40.420.20">
    <property type="match status" value="1"/>
</dbReference>
<evidence type="ECO:0000256" key="1">
    <source>
        <dbReference type="ARBA" id="ARBA00022448"/>
    </source>
</evidence>
<dbReference type="STRING" id="1027249.SAMN05216179_1492"/>
<dbReference type="InterPro" id="IPR058625">
    <property type="entry name" value="MdtA-like_BSH"/>
</dbReference>
<organism evidence="5 6">
    <name type="scientific">Gracilibacillus kekensis</name>
    <dbReference type="NCBI Taxonomy" id="1027249"/>
    <lineage>
        <taxon>Bacteria</taxon>
        <taxon>Bacillati</taxon>
        <taxon>Bacillota</taxon>
        <taxon>Bacilli</taxon>
        <taxon>Bacillales</taxon>
        <taxon>Bacillaceae</taxon>
        <taxon>Gracilibacillus</taxon>
    </lineage>
</organism>
<proteinExistence type="predicted"/>
<keyword evidence="6" id="KW-1185">Reference proteome</keyword>
<evidence type="ECO:0000313" key="6">
    <source>
        <dbReference type="Proteomes" id="UP000184184"/>
    </source>
</evidence>
<sequence>MQMKKKRIMLRLIFLFLFMAITLLLTACSIFPKEEQVIAPPLVEPAKVNYDVAEVEKGTIVKQLTGTATFSPHTSENLFYQQTGGRLEKVHVKESDIVKKGDTLIEVNSGNVKSEIQQLEIDYQKADLRVKQLEQQRADKYSIEIAKLDKRGLALSLSQLKDQLAASKIVAPMDGMVTFVTDKGIGENIEAFESIVRVADTANLQLLYSAINTSELEEIEIGMGVNVTINGEKMQGEVVQTPDDIPEDIAETDSDLYSRSLLIDVETESIDIEVGQSAEIAIVIAKKEETLIIPKNGLRTSGARNYVQILVDNTKREIDVGTGIISATEVEITKGLEEGDEVILK</sequence>
<dbReference type="GO" id="GO:0015562">
    <property type="term" value="F:efflux transmembrane transporter activity"/>
    <property type="evidence" value="ECO:0007669"/>
    <property type="project" value="TreeGrafter"/>
</dbReference>
<evidence type="ECO:0000259" key="4">
    <source>
        <dbReference type="Pfam" id="PF25967"/>
    </source>
</evidence>
<reference evidence="5 6" key="1">
    <citation type="submission" date="2016-11" db="EMBL/GenBank/DDBJ databases">
        <authorList>
            <person name="Jaros S."/>
            <person name="Januszkiewicz K."/>
            <person name="Wedrychowicz H."/>
        </authorList>
    </citation>
    <scope>NUCLEOTIDE SEQUENCE [LARGE SCALE GENOMIC DNA]</scope>
    <source>
        <strain evidence="5 6">CGMCC 1.10681</strain>
    </source>
</reference>
<accession>A0A1M7N2H0</accession>
<protein>
    <submittedName>
        <fullName evidence="5">Multidrug efflux pump subunit AcrA (Membrane-fusion protein)</fullName>
    </submittedName>
</protein>
<feature type="domain" description="Multidrug resistance protein MdtA-like C-terminal permuted SH3" evidence="4">
    <location>
        <begin position="291"/>
        <end position="344"/>
    </location>
</feature>
<feature type="coiled-coil region" evidence="2">
    <location>
        <begin position="116"/>
        <end position="151"/>
    </location>
</feature>